<evidence type="ECO:0000313" key="4">
    <source>
        <dbReference type="EMBL" id="OIJ94645.1"/>
    </source>
</evidence>
<proteinExistence type="predicted"/>
<dbReference type="InterPro" id="IPR016162">
    <property type="entry name" value="Ald_DH_N"/>
</dbReference>
<dbReference type="STRING" id="1428652.BIV24_10510"/>
<dbReference type="InterPro" id="IPR050740">
    <property type="entry name" value="Aldehyde_DH_Superfamily"/>
</dbReference>
<dbReference type="PANTHER" id="PTHR43353:SF3">
    <property type="entry name" value="ALDEHYDE DEHYDROGENASE-RELATED"/>
    <property type="match status" value="1"/>
</dbReference>
<dbReference type="EMBL" id="MLYP01000027">
    <property type="protein sequence ID" value="OIJ94645.1"/>
    <property type="molecule type" value="Genomic_DNA"/>
</dbReference>
<comment type="caution">
    <text evidence="4">The sequence shown here is derived from an EMBL/GenBank/DDBJ whole genome shotgun (WGS) entry which is preliminary data.</text>
</comment>
<protein>
    <submittedName>
        <fullName evidence="4">Aldehyde dehydrogenase</fullName>
    </submittedName>
</protein>
<name>A0A1S2PMK8_9ACTN</name>
<gene>
    <name evidence="4" type="ORF">BIV24_10510</name>
</gene>
<dbReference type="SUPFAM" id="SSF53720">
    <property type="entry name" value="ALDH-like"/>
    <property type="match status" value="1"/>
</dbReference>
<evidence type="ECO:0000256" key="2">
    <source>
        <dbReference type="SAM" id="MobiDB-lite"/>
    </source>
</evidence>
<organism evidence="4 5">
    <name type="scientific">Streptomyces colonosanans</name>
    <dbReference type="NCBI Taxonomy" id="1428652"/>
    <lineage>
        <taxon>Bacteria</taxon>
        <taxon>Bacillati</taxon>
        <taxon>Actinomycetota</taxon>
        <taxon>Actinomycetes</taxon>
        <taxon>Kitasatosporales</taxon>
        <taxon>Streptomycetaceae</taxon>
        <taxon>Streptomyces</taxon>
    </lineage>
</organism>
<reference evidence="4 5" key="1">
    <citation type="submission" date="2016-10" db="EMBL/GenBank/DDBJ databases">
        <title>Genome sequence of Streptomyces sp. MUSC 93.</title>
        <authorList>
            <person name="Lee L.-H."/>
            <person name="Ser H.-L."/>
            <person name="Law J.W.-F."/>
        </authorList>
    </citation>
    <scope>NUCLEOTIDE SEQUENCE [LARGE SCALE GENOMIC DNA]</scope>
    <source>
        <strain evidence="4 5">MUSC 93</strain>
    </source>
</reference>
<dbReference type="AlphaFoldDB" id="A0A1S2PMK8"/>
<dbReference type="Gene3D" id="3.40.309.10">
    <property type="entry name" value="Aldehyde Dehydrogenase, Chain A, domain 2"/>
    <property type="match status" value="1"/>
</dbReference>
<evidence type="ECO:0000256" key="1">
    <source>
        <dbReference type="ARBA" id="ARBA00023002"/>
    </source>
</evidence>
<keyword evidence="5" id="KW-1185">Reference proteome</keyword>
<dbReference type="GO" id="GO:0016620">
    <property type="term" value="F:oxidoreductase activity, acting on the aldehyde or oxo group of donors, NAD or NADP as acceptor"/>
    <property type="evidence" value="ECO:0007669"/>
    <property type="project" value="InterPro"/>
</dbReference>
<keyword evidence="1" id="KW-0560">Oxidoreductase</keyword>
<feature type="compositionally biased region" description="Basic and acidic residues" evidence="2">
    <location>
        <begin position="460"/>
        <end position="473"/>
    </location>
</feature>
<dbReference type="PANTHER" id="PTHR43353">
    <property type="entry name" value="SUCCINATE-SEMIALDEHYDE DEHYDROGENASE, MITOCHONDRIAL"/>
    <property type="match status" value="1"/>
</dbReference>
<evidence type="ECO:0000259" key="3">
    <source>
        <dbReference type="Pfam" id="PF00171"/>
    </source>
</evidence>
<dbReference type="InterPro" id="IPR016163">
    <property type="entry name" value="Ald_DH_C"/>
</dbReference>
<sequence>MVEQAAQAAPAVAAVSPERRRTWLRAVADGLESHAEELVALADEETGLGAVRLTSELARTAGQLRFYGDVAAEGSYLGVTVDEATATSPRLVRVNQPVGPVAVFGASNFPFAFSVLGNDTASALAAGCPVVVKAHPAHVTLSLRLAQVAGQALREAGAPDGTFALVTGRQAGTNLVRAEGIAAVAFTGSQAGGLALWRLANERERVIPVYAEMGTVNPVVVTRAAASRIDDVASGFVGSFTLGWGQFCTKPGLLLVPAGHDAARIVGDALAQAAPQPVMLTEEIAASVERGLPDLVTAGASLVRSVPGTGNGWGAPAAVLSAPISALRKGSRLLEECFGAVAVVVEYADDRELRSALATLQGSLAGTVVTGDDTDPDAPRLVEALTRTVGRVTVNDWPTGVAYTWAQHHGGPWPATSNAAATSVGAAALDRFVRPVTYQSAPDAWVPPAARTDNPWNLPRRVDGRREGQRGGR</sequence>
<evidence type="ECO:0000313" key="5">
    <source>
        <dbReference type="Proteomes" id="UP000179935"/>
    </source>
</evidence>
<dbReference type="InterPro" id="IPR016161">
    <property type="entry name" value="Ald_DH/histidinol_DH"/>
</dbReference>
<accession>A0A1S2PMK8</accession>
<feature type="region of interest" description="Disordered" evidence="2">
    <location>
        <begin position="449"/>
        <end position="473"/>
    </location>
</feature>
<feature type="domain" description="Aldehyde dehydrogenase" evidence="3">
    <location>
        <begin position="2"/>
        <end position="410"/>
    </location>
</feature>
<dbReference type="Proteomes" id="UP000179935">
    <property type="component" value="Unassembled WGS sequence"/>
</dbReference>
<dbReference type="Gene3D" id="3.40.605.10">
    <property type="entry name" value="Aldehyde Dehydrogenase, Chain A, domain 1"/>
    <property type="match status" value="1"/>
</dbReference>
<dbReference type="InterPro" id="IPR015590">
    <property type="entry name" value="Aldehyde_DH_dom"/>
</dbReference>
<dbReference type="Pfam" id="PF00171">
    <property type="entry name" value="Aldedh"/>
    <property type="match status" value="1"/>
</dbReference>